<sequence>MTLPLTHSDLPVFLKRLLFPVLLAFAITITKSQGQTFDRVGIFLPEPVFSHGQLYVAFSRATSKEGS</sequence>
<evidence type="ECO:0000313" key="2">
    <source>
        <dbReference type="EMBL" id="EFX63941.1"/>
    </source>
</evidence>
<dbReference type="InterPro" id="IPR027785">
    <property type="entry name" value="UvrD-like_helicase_C"/>
</dbReference>
<evidence type="ECO:0000259" key="1">
    <source>
        <dbReference type="Pfam" id="PF13538"/>
    </source>
</evidence>
<reference evidence="2 3" key="1">
    <citation type="journal article" date="2011" name="Science">
        <title>The ecoresponsive genome of Daphnia pulex.</title>
        <authorList>
            <person name="Colbourne J.K."/>
            <person name="Pfrender M.E."/>
            <person name="Gilbert D."/>
            <person name="Thomas W.K."/>
            <person name="Tucker A."/>
            <person name="Oakley T.H."/>
            <person name="Tokishita S."/>
            <person name="Aerts A."/>
            <person name="Arnold G.J."/>
            <person name="Basu M.K."/>
            <person name="Bauer D.J."/>
            <person name="Caceres C.E."/>
            <person name="Carmel L."/>
            <person name="Casola C."/>
            <person name="Choi J.H."/>
            <person name="Detter J.C."/>
            <person name="Dong Q."/>
            <person name="Dusheyko S."/>
            <person name="Eads B.D."/>
            <person name="Frohlich T."/>
            <person name="Geiler-Samerotte K.A."/>
            <person name="Gerlach D."/>
            <person name="Hatcher P."/>
            <person name="Jogdeo S."/>
            <person name="Krijgsveld J."/>
            <person name="Kriventseva E.V."/>
            <person name="Kultz D."/>
            <person name="Laforsch C."/>
            <person name="Lindquist E."/>
            <person name="Lopez J."/>
            <person name="Manak J.R."/>
            <person name="Muller J."/>
            <person name="Pangilinan J."/>
            <person name="Patwardhan R.P."/>
            <person name="Pitluck S."/>
            <person name="Pritham E.J."/>
            <person name="Rechtsteiner A."/>
            <person name="Rho M."/>
            <person name="Rogozin I.B."/>
            <person name="Sakarya O."/>
            <person name="Salamov A."/>
            <person name="Schaack S."/>
            <person name="Shapiro H."/>
            <person name="Shiga Y."/>
            <person name="Skalitzky C."/>
            <person name="Smith Z."/>
            <person name="Souvorov A."/>
            <person name="Sung W."/>
            <person name="Tang Z."/>
            <person name="Tsuchiya D."/>
            <person name="Tu H."/>
            <person name="Vos H."/>
            <person name="Wang M."/>
            <person name="Wolf Y.I."/>
            <person name="Yamagata H."/>
            <person name="Yamada T."/>
            <person name="Ye Y."/>
            <person name="Shaw J.R."/>
            <person name="Andrews J."/>
            <person name="Crease T.J."/>
            <person name="Tang H."/>
            <person name="Lucas S.M."/>
            <person name="Robertson H.M."/>
            <person name="Bork P."/>
            <person name="Koonin E.V."/>
            <person name="Zdobnov E.M."/>
            <person name="Grigoriev I.V."/>
            <person name="Lynch M."/>
            <person name="Boore J.L."/>
        </authorList>
    </citation>
    <scope>NUCLEOTIDE SEQUENCE [LARGE SCALE GENOMIC DNA]</scope>
</reference>
<dbReference type="EMBL" id="GL732916">
    <property type="protein sequence ID" value="EFX63941.1"/>
    <property type="molecule type" value="Genomic_DNA"/>
</dbReference>
<dbReference type="Proteomes" id="UP000000305">
    <property type="component" value="Unassembled WGS sequence"/>
</dbReference>
<keyword evidence="3" id="KW-1185">Reference proteome</keyword>
<dbReference type="HOGENOM" id="CLU_001324_11_2_1"/>
<dbReference type="Pfam" id="PF13538">
    <property type="entry name" value="UvrD_C_2"/>
    <property type="match status" value="1"/>
</dbReference>
<evidence type="ECO:0000313" key="3">
    <source>
        <dbReference type="Proteomes" id="UP000000305"/>
    </source>
</evidence>
<dbReference type="FunFam" id="3.40.50.300:FF:002884">
    <property type="entry name" value="ATP-dependent DNA helicase"/>
    <property type="match status" value="1"/>
</dbReference>
<dbReference type="PANTHER" id="PTHR23274:SF51">
    <property type="entry name" value="OS03G0423850 PROTEIN"/>
    <property type="match status" value="1"/>
</dbReference>
<organism evidence="2 3">
    <name type="scientific">Daphnia pulex</name>
    <name type="common">Water flea</name>
    <dbReference type="NCBI Taxonomy" id="6669"/>
    <lineage>
        <taxon>Eukaryota</taxon>
        <taxon>Metazoa</taxon>
        <taxon>Ecdysozoa</taxon>
        <taxon>Arthropoda</taxon>
        <taxon>Crustacea</taxon>
        <taxon>Branchiopoda</taxon>
        <taxon>Diplostraca</taxon>
        <taxon>Cladocera</taxon>
        <taxon>Anomopoda</taxon>
        <taxon>Daphniidae</taxon>
        <taxon>Daphnia</taxon>
    </lineage>
</organism>
<dbReference type="PhylomeDB" id="E9HWD9"/>
<accession>E9HWD9</accession>
<gene>
    <name evidence="2" type="ORF">DAPPUDRAFT_66587</name>
</gene>
<dbReference type="SUPFAM" id="SSF52540">
    <property type="entry name" value="P-loop containing nucleoside triphosphate hydrolases"/>
    <property type="match status" value="1"/>
</dbReference>
<dbReference type="AlphaFoldDB" id="E9HWD9"/>
<dbReference type="InterPro" id="IPR027417">
    <property type="entry name" value="P-loop_NTPase"/>
</dbReference>
<proteinExistence type="predicted"/>
<dbReference type="CDD" id="cd18809">
    <property type="entry name" value="SF1_C_RecD"/>
    <property type="match status" value="1"/>
</dbReference>
<dbReference type="OrthoDB" id="6426917at2759"/>
<dbReference type="KEGG" id="dpx:DAPPUDRAFT_66587"/>
<dbReference type="PANTHER" id="PTHR23274">
    <property type="entry name" value="DNA HELICASE-RELATED"/>
    <property type="match status" value="1"/>
</dbReference>
<name>E9HWD9_DAPPU</name>
<dbReference type="Gene3D" id="3.40.50.300">
    <property type="entry name" value="P-loop containing nucleotide triphosphate hydrolases"/>
    <property type="match status" value="1"/>
</dbReference>
<dbReference type="InParanoid" id="E9HWD9"/>
<dbReference type="eggNOG" id="KOG0987">
    <property type="taxonomic scope" value="Eukaryota"/>
</dbReference>
<feature type="domain" description="UvrD-like helicase C-terminal" evidence="1">
    <location>
        <begin position="24"/>
        <end position="63"/>
    </location>
</feature>
<protein>
    <recommendedName>
        <fullName evidence="1">UvrD-like helicase C-terminal domain-containing protein</fullName>
    </recommendedName>
</protein>